<feature type="transmembrane region" description="Helical" evidence="7">
    <location>
        <begin position="12"/>
        <end position="42"/>
    </location>
</feature>
<feature type="transmembrane region" description="Helical" evidence="7">
    <location>
        <begin position="198"/>
        <end position="217"/>
    </location>
</feature>
<dbReference type="CDD" id="cd06261">
    <property type="entry name" value="TM_PBP2"/>
    <property type="match status" value="1"/>
</dbReference>
<name>A0A173Z3E0_9ACTN</name>
<dbReference type="SUPFAM" id="SSF161098">
    <property type="entry name" value="MetI-like"/>
    <property type="match status" value="1"/>
</dbReference>
<evidence type="ECO:0000256" key="1">
    <source>
        <dbReference type="ARBA" id="ARBA00004651"/>
    </source>
</evidence>
<evidence type="ECO:0000313" key="8">
    <source>
        <dbReference type="EMBL" id="CUN70209.1"/>
    </source>
</evidence>
<feature type="transmembrane region" description="Helical" evidence="7">
    <location>
        <begin position="100"/>
        <end position="121"/>
    </location>
</feature>
<dbReference type="InterPro" id="IPR035906">
    <property type="entry name" value="MetI-like_sf"/>
</dbReference>
<protein>
    <submittedName>
        <fullName evidence="8">sn-glycerol-3-phosphate transport system permease protein ugpA</fullName>
    </submittedName>
</protein>
<dbReference type="PANTHER" id="PTHR30193:SF37">
    <property type="entry name" value="INNER MEMBRANE ABC TRANSPORTER PERMEASE PROTEIN YCJO"/>
    <property type="match status" value="1"/>
</dbReference>
<dbReference type="PROSITE" id="PS50928">
    <property type="entry name" value="ABC_TM1"/>
    <property type="match status" value="1"/>
</dbReference>
<dbReference type="Pfam" id="PF00528">
    <property type="entry name" value="BPD_transp_1"/>
    <property type="match status" value="1"/>
</dbReference>
<evidence type="ECO:0000256" key="3">
    <source>
        <dbReference type="ARBA" id="ARBA00022475"/>
    </source>
</evidence>
<organism evidence="8 9">
    <name type="scientific">Collinsella aerofaciens</name>
    <dbReference type="NCBI Taxonomy" id="74426"/>
    <lineage>
        <taxon>Bacteria</taxon>
        <taxon>Bacillati</taxon>
        <taxon>Actinomycetota</taxon>
        <taxon>Coriobacteriia</taxon>
        <taxon>Coriobacteriales</taxon>
        <taxon>Coriobacteriaceae</taxon>
        <taxon>Collinsella</taxon>
    </lineage>
</organism>
<dbReference type="PANTHER" id="PTHR30193">
    <property type="entry name" value="ABC TRANSPORTER PERMEASE PROTEIN"/>
    <property type="match status" value="1"/>
</dbReference>
<evidence type="ECO:0000256" key="6">
    <source>
        <dbReference type="ARBA" id="ARBA00023136"/>
    </source>
</evidence>
<evidence type="ECO:0000313" key="9">
    <source>
        <dbReference type="Proteomes" id="UP000095468"/>
    </source>
</evidence>
<evidence type="ECO:0000256" key="7">
    <source>
        <dbReference type="RuleBase" id="RU363032"/>
    </source>
</evidence>
<keyword evidence="5 7" id="KW-1133">Transmembrane helix</keyword>
<dbReference type="GO" id="GO:0005886">
    <property type="term" value="C:plasma membrane"/>
    <property type="evidence" value="ECO:0007669"/>
    <property type="project" value="UniProtKB-SubCell"/>
</dbReference>
<accession>A0A173Z3E0</accession>
<keyword evidence="2 7" id="KW-0813">Transport</keyword>
<comment type="similarity">
    <text evidence="7">Belongs to the binding-protein-dependent transport system permease family.</text>
</comment>
<feature type="transmembrane region" description="Helical" evidence="7">
    <location>
        <begin position="249"/>
        <end position="272"/>
    </location>
</feature>
<dbReference type="GO" id="GO:0055085">
    <property type="term" value="P:transmembrane transport"/>
    <property type="evidence" value="ECO:0007669"/>
    <property type="project" value="InterPro"/>
</dbReference>
<keyword evidence="6 7" id="KW-0472">Membrane</keyword>
<dbReference type="InterPro" id="IPR000515">
    <property type="entry name" value="MetI-like"/>
</dbReference>
<keyword evidence="3" id="KW-1003">Cell membrane</keyword>
<dbReference type="AlphaFoldDB" id="A0A173Z3E0"/>
<evidence type="ECO:0000256" key="2">
    <source>
        <dbReference type="ARBA" id="ARBA00022448"/>
    </source>
</evidence>
<sequence length="284" mass="31557">MGKALKRWWPLFMLPTCLAFMIGFVIPFIQGFYLSFCQFITINNTHFVGIENYVRALSDPQFATSFFFTVAFAFLSTVLINVIALAIAQALTRKALKGTNIFRTIFFMPNLIGGIVLGYIWQILINCLLSNVGAQLIALNSAAGFWGLIILTLWQQVGYMMIIYIAGLQSIPSDYIEAAKVDGATAWQTFWKVKIPNLMPTITICLFLSITNGFKLFDQNLALTGGAPAHSTEMLALNIYNTFYSRAGIAWQGIGQAKAVIFCILVVAISMIQLKATRSKEVQQ</sequence>
<proteinExistence type="inferred from homology"/>
<dbReference type="RefSeq" id="WP_055285610.1">
    <property type="nucleotide sequence ID" value="NZ_CAXSKK010000016.1"/>
</dbReference>
<feature type="transmembrane region" description="Helical" evidence="7">
    <location>
        <begin position="62"/>
        <end position="88"/>
    </location>
</feature>
<evidence type="ECO:0000256" key="4">
    <source>
        <dbReference type="ARBA" id="ARBA00022692"/>
    </source>
</evidence>
<dbReference type="Proteomes" id="UP000095468">
    <property type="component" value="Unassembled WGS sequence"/>
</dbReference>
<keyword evidence="4 7" id="KW-0812">Transmembrane</keyword>
<dbReference type="Gene3D" id="1.10.3720.10">
    <property type="entry name" value="MetI-like"/>
    <property type="match status" value="1"/>
</dbReference>
<dbReference type="EMBL" id="CYYP01000003">
    <property type="protein sequence ID" value="CUN70209.1"/>
    <property type="molecule type" value="Genomic_DNA"/>
</dbReference>
<reference evidence="8 9" key="1">
    <citation type="submission" date="2015-09" db="EMBL/GenBank/DDBJ databases">
        <authorList>
            <consortium name="Pathogen Informatics"/>
        </authorList>
    </citation>
    <scope>NUCLEOTIDE SEQUENCE [LARGE SCALE GENOMIC DNA]</scope>
    <source>
        <strain evidence="8 9">2789STDY5608823</strain>
    </source>
</reference>
<feature type="transmembrane region" description="Helical" evidence="7">
    <location>
        <begin position="133"/>
        <end position="154"/>
    </location>
</feature>
<gene>
    <name evidence="8" type="primary">ugpA</name>
    <name evidence="8" type="ORF">ERS852381_00569</name>
</gene>
<comment type="subcellular location">
    <subcellularLocation>
        <location evidence="1 7">Cell membrane</location>
        <topology evidence="1 7">Multi-pass membrane protein</topology>
    </subcellularLocation>
</comment>
<evidence type="ECO:0000256" key="5">
    <source>
        <dbReference type="ARBA" id="ARBA00022989"/>
    </source>
</evidence>
<dbReference type="InterPro" id="IPR051393">
    <property type="entry name" value="ABC_transporter_permease"/>
</dbReference>